<feature type="transmembrane region" description="Helical" evidence="9">
    <location>
        <begin position="409"/>
        <end position="430"/>
    </location>
</feature>
<organism evidence="10 11">
    <name type="scientific">Sulfoacidibacillus thermotolerans</name>
    <name type="common">Acidibacillus sulfuroxidans</name>
    <dbReference type="NCBI Taxonomy" id="1765684"/>
    <lineage>
        <taxon>Bacteria</taxon>
        <taxon>Bacillati</taxon>
        <taxon>Bacillota</taxon>
        <taxon>Bacilli</taxon>
        <taxon>Bacillales</taxon>
        <taxon>Alicyclobacillaceae</taxon>
        <taxon>Sulfoacidibacillus</taxon>
    </lineage>
</organism>
<feature type="transmembrane region" description="Helical" evidence="9">
    <location>
        <begin position="501"/>
        <end position="522"/>
    </location>
</feature>
<evidence type="ECO:0000313" key="11">
    <source>
        <dbReference type="Proteomes" id="UP000245380"/>
    </source>
</evidence>
<dbReference type="GO" id="GO:0022857">
    <property type="term" value="F:transmembrane transporter activity"/>
    <property type="evidence" value="ECO:0007669"/>
    <property type="project" value="InterPro"/>
</dbReference>
<sequence length="542" mass="58834">MQVLFAGLLGGYTILLLLLSHRSRRRSNEAGQFLDGGRQFSLWTVFYLMTAMWGASMFSVEIDTAYTSGVSAVWFGISTVVSTVFIAMFLLSPFRKIGYLTNSNLIGRRYGAKARNFSALVIGLTFPIFAMKNVLAAAAYLHVVLGWSLPVLLIVTTLIVILYVSLGGLWSLAYVQLLNLGVFTLGLAVAAYYVLRKSPVFPVPVTSPVPTATGFYSLSGVGISTILVWFGMSLLNSVSAQAEFQTIAAAKTDRAGKWGVYLSAVVLVAFAVVPTLLGMAAREHMVGTWTGLVAFPRYLEMVAPPAAVLLVGLGFWSAALIWCAPLMFSGAASFGLDLFCKPDQARGAHAIRRFTRFSMCIQGAMIVLYALLRPDHLAWWAVFGLTLRNAAIVGPTLTFLLWPLVKERTIYVSMGVGVLSGFLWNALTAFSASRFPFGINPMWVGTGCSLLVIVAGTLIENRALLILTQAPRKRQRGIQMAVLGALLFGMALWLNEHGGHSLLGVLLFTAVFIEFFAAIALIDTRTSQSHSEQRIVENVGIL</sequence>
<evidence type="ECO:0000256" key="9">
    <source>
        <dbReference type="SAM" id="Phobius"/>
    </source>
</evidence>
<evidence type="ECO:0000256" key="4">
    <source>
        <dbReference type="ARBA" id="ARBA00022475"/>
    </source>
</evidence>
<feature type="transmembrane region" description="Helical" evidence="9">
    <location>
        <begin position="301"/>
        <end position="334"/>
    </location>
</feature>
<evidence type="ECO:0000256" key="6">
    <source>
        <dbReference type="ARBA" id="ARBA00022989"/>
    </source>
</evidence>
<keyword evidence="3" id="KW-0813">Transport</keyword>
<feature type="transmembrane region" description="Helical" evidence="9">
    <location>
        <begin position="6"/>
        <end position="21"/>
    </location>
</feature>
<gene>
    <name evidence="10" type="ORF">BM613_05095</name>
</gene>
<dbReference type="AlphaFoldDB" id="A0A2U3D9T7"/>
<dbReference type="Pfam" id="PF00474">
    <property type="entry name" value="SSF"/>
    <property type="match status" value="1"/>
</dbReference>
<feature type="transmembrane region" description="Helical" evidence="9">
    <location>
        <begin position="215"/>
        <end position="238"/>
    </location>
</feature>
<keyword evidence="6 9" id="KW-1133">Transmembrane helix</keyword>
<dbReference type="PROSITE" id="PS00456">
    <property type="entry name" value="NA_SOLUT_SYMP_1"/>
    <property type="match status" value="1"/>
</dbReference>
<dbReference type="Proteomes" id="UP000245380">
    <property type="component" value="Unassembled WGS sequence"/>
</dbReference>
<dbReference type="InterPro" id="IPR018212">
    <property type="entry name" value="Na/solute_symporter_CS"/>
</dbReference>
<dbReference type="InterPro" id="IPR050277">
    <property type="entry name" value="Sodium:Solute_Symporter"/>
</dbReference>
<feature type="transmembrane region" description="Helical" evidence="9">
    <location>
        <begin position="117"/>
        <end position="141"/>
    </location>
</feature>
<dbReference type="GO" id="GO:0046942">
    <property type="term" value="P:carboxylic acid transport"/>
    <property type="evidence" value="ECO:0007669"/>
    <property type="project" value="UniProtKB-ARBA"/>
</dbReference>
<dbReference type="InterPro" id="IPR038377">
    <property type="entry name" value="Na/Glc_symporter_sf"/>
</dbReference>
<dbReference type="EMBL" id="MPDK01000006">
    <property type="protein sequence ID" value="PWI58049.1"/>
    <property type="molecule type" value="Genomic_DNA"/>
</dbReference>
<accession>A0A2U3D9T7</accession>
<dbReference type="InterPro" id="IPR001734">
    <property type="entry name" value="Na/solute_symporter"/>
</dbReference>
<dbReference type="PROSITE" id="PS50283">
    <property type="entry name" value="NA_SOLUT_SYMP_3"/>
    <property type="match status" value="1"/>
</dbReference>
<dbReference type="PANTHER" id="PTHR48086:SF7">
    <property type="entry name" value="SODIUM-SOLUTE SYMPORTER-RELATED"/>
    <property type="match status" value="1"/>
</dbReference>
<feature type="transmembrane region" description="Helical" evidence="9">
    <location>
        <begin position="442"/>
        <end position="465"/>
    </location>
</feature>
<name>A0A2U3D9T7_SULT2</name>
<feature type="transmembrane region" description="Helical" evidence="9">
    <location>
        <begin position="72"/>
        <end position="91"/>
    </location>
</feature>
<feature type="transmembrane region" description="Helical" evidence="9">
    <location>
        <begin position="477"/>
        <end position="495"/>
    </location>
</feature>
<comment type="similarity">
    <text evidence="2 8">Belongs to the sodium:solute symporter (SSF) (TC 2.A.21) family.</text>
</comment>
<dbReference type="Gene3D" id="1.20.1730.10">
    <property type="entry name" value="Sodium/glucose cotransporter"/>
    <property type="match status" value="1"/>
</dbReference>
<evidence type="ECO:0000256" key="1">
    <source>
        <dbReference type="ARBA" id="ARBA00004141"/>
    </source>
</evidence>
<feature type="transmembrane region" description="Helical" evidence="9">
    <location>
        <begin position="42"/>
        <end position="60"/>
    </location>
</feature>
<evidence type="ECO:0000256" key="8">
    <source>
        <dbReference type="RuleBase" id="RU362091"/>
    </source>
</evidence>
<keyword evidence="11" id="KW-1185">Reference proteome</keyword>
<protein>
    <recommendedName>
        <fullName evidence="12">Sodium:solute symporter</fullName>
    </recommendedName>
</protein>
<feature type="transmembrane region" description="Helical" evidence="9">
    <location>
        <begin position="378"/>
        <end position="402"/>
    </location>
</feature>
<dbReference type="PANTHER" id="PTHR48086">
    <property type="entry name" value="SODIUM/PROLINE SYMPORTER-RELATED"/>
    <property type="match status" value="1"/>
</dbReference>
<feature type="transmembrane region" description="Helical" evidence="9">
    <location>
        <begin position="177"/>
        <end position="195"/>
    </location>
</feature>
<evidence type="ECO:0000256" key="3">
    <source>
        <dbReference type="ARBA" id="ARBA00022448"/>
    </source>
</evidence>
<feature type="transmembrane region" description="Helical" evidence="9">
    <location>
        <begin position="354"/>
        <end position="372"/>
    </location>
</feature>
<keyword evidence="4" id="KW-1003">Cell membrane</keyword>
<comment type="subcellular location">
    <subcellularLocation>
        <location evidence="1">Membrane</location>
        <topology evidence="1">Multi-pass membrane protein</topology>
    </subcellularLocation>
</comment>
<evidence type="ECO:0008006" key="12">
    <source>
        <dbReference type="Google" id="ProtNLM"/>
    </source>
</evidence>
<dbReference type="OrthoDB" id="9789704at2"/>
<feature type="transmembrane region" description="Helical" evidence="9">
    <location>
        <begin position="147"/>
        <end position="170"/>
    </location>
</feature>
<dbReference type="GO" id="GO:0005886">
    <property type="term" value="C:plasma membrane"/>
    <property type="evidence" value="ECO:0007669"/>
    <property type="project" value="TreeGrafter"/>
</dbReference>
<keyword evidence="7 9" id="KW-0472">Membrane</keyword>
<evidence type="ECO:0000256" key="5">
    <source>
        <dbReference type="ARBA" id="ARBA00022692"/>
    </source>
</evidence>
<keyword evidence="5 9" id="KW-0812">Transmembrane</keyword>
<evidence type="ECO:0000256" key="7">
    <source>
        <dbReference type="ARBA" id="ARBA00023136"/>
    </source>
</evidence>
<evidence type="ECO:0000313" key="10">
    <source>
        <dbReference type="EMBL" id="PWI58049.1"/>
    </source>
</evidence>
<proteinExistence type="inferred from homology"/>
<feature type="transmembrane region" description="Helical" evidence="9">
    <location>
        <begin position="258"/>
        <end position="281"/>
    </location>
</feature>
<comment type="caution">
    <text evidence="10">The sequence shown here is derived from an EMBL/GenBank/DDBJ whole genome shotgun (WGS) entry which is preliminary data.</text>
</comment>
<dbReference type="RefSeq" id="WP_109430092.1">
    <property type="nucleotide sequence ID" value="NZ_MPDK01000006.1"/>
</dbReference>
<evidence type="ECO:0000256" key="2">
    <source>
        <dbReference type="ARBA" id="ARBA00006434"/>
    </source>
</evidence>
<reference evidence="10 11" key="1">
    <citation type="submission" date="2016-11" db="EMBL/GenBank/DDBJ databases">
        <title>Comparative genomics of Acidibacillus ferroxidans species.</title>
        <authorList>
            <person name="Oliveira G."/>
            <person name="Nunes G."/>
            <person name="Oliveira R."/>
            <person name="Araujo F."/>
            <person name="Salim A."/>
            <person name="Scholte L."/>
            <person name="Morais D."/>
            <person name="Nancucheo I."/>
            <person name="Johnson D.B."/>
            <person name="Grail B."/>
            <person name="Bittencourt J."/>
            <person name="Valadares R."/>
        </authorList>
    </citation>
    <scope>NUCLEOTIDE SEQUENCE [LARGE SCALE GENOMIC DNA]</scope>
    <source>
        <strain evidence="10 11">Y002</strain>
    </source>
</reference>